<feature type="domain" description="SnoaL-like" evidence="1">
    <location>
        <begin position="12"/>
        <end position="118"/>
    </location>
</feature>
<comment type="caution">
    <text evidence="2">The sequence shown here is derived from an EMBL/GenBank/DDBJ whole genome shotgun (WGS) entry which is preliminary data.</text>
</comment>
<sequence length="138" mass="15786">MPSTFGERVRVVREFLDGIGDLDFDRVEGHLAADAVMVLPFVEDLPPTRGRPAIVAQLRNSVPAMFDRMNFTYDEWYDVRGDAVVAEYHSECPQRGSSRIYRNTYITVFRFEGAKIALYKEYLNPVKFIGFTEPVQGV</sequence>
<dbReference type="Gene3D" id="3.10.450.50">
    <property type="match status" value="1"/>
</dbReference>
<gene>
    <name evidence="2" type="ORF">MVAC_00520</name>
</gene>
<dbReference type="EMBL" id="ALQA01000001">
    <property type="protein sequence ID" value="EJZ12984.1"/>
    <property type="molecule type" value="Genomic_DNA"/>
</dbReference>
<dbReference type="SUPFAM" id="SSF54427">
    <property type="entry name" value="NTF2-like"/>
    <property type="match status" value="1"/>
</dbReference>
<name>K0VP53_MYCVA</name>
<protein>
    <recommendedName>
        <fullName evidence="1">SnoaL-like domain-containing protein</fullName>
    </recommendedName>
</protein>
<keyword evidence="3" id="KW-1185">Reference proteome</keyword>
<reference evidence="2 3" key="1">
    <citation type="journal article" date="2012" name="J. Bacteriol.">
        <title>Complete Genome Sequence of Mycobacterium vaccae Type Strain ATCC 25954.</title>
        <authorList>
            <person name="Ho Y.S."/>
            <person name="Adroub S.A."/>
            <person name="Abadi M."/>
            <person name="Al Alwan B."/>
            <person name="Alkhateeb R."/>
            <person name="Gao G."/>
            <person name="Ragab A."/>
            <person name="Ali S."/>
            <person name="van Soolingen D."/>
            <person name="Bitter W."/>
            <person name="Pain A."/>
            <person name="Abdallah A.M."/>
        </authorList>
    </citation>
    <scope>NUCLEOTIDE SEQUENCE [LARGE SCALE GENOMIC DNA]</scope>
    <source>
        <strain evidence="2 3">ATCC 25954</strain>
    </source>
</reference>
<evidence type="ECO:0000313" key="3">
    <source>
        <dbReference type="Proteomes" id="UP000006072"/>
    </source>
</evidence>
<dbReference type="InterPro" id="IPR032710">
    <property type="entry name" value="NTF2-like_dom_sf"/>
</dbReference>
<dbReference type="Pfam" id="PF12680">
    <property type="entry name" value="SnoaL_2"/>
    <property type="match status" value="1"/>
</dbReference>
<proteinExistence type="predicted"/>
<dbReference type="AlphaFoldDB" id="K0VP53"/>
<organism evidence="2 3">
    <name type="scientific">Mycolicibacterium vaccae ATCC 25954</name>
    <dbReference type="NCBI Taxonomy" id="1194972"/>
    <lineage>
        <taxon>Bacteria</taxon>
        <taxon>Bacillati</taxon>
        <taxon>Actinomycetota</taxon>
        <taxon>Actinomycetes</taxon>
        <taxon>Mycobacteriales</taxon>
        <taxon>Mycobacteriaceae</taxon>
        <taxon>Mycolicibacterium</taxon>
    </lineage>
</organism>
<dbReference type="RefSeq" id="WP_003928479.1">
    <property type="nucleotide sequence ID" value="NZ_JH814683.1"/>
</dbReference>
<evidence type="ECO:0000259" key="1">
    <source>
        <dbReference type="Pfam" id="PF12680"/>
    </source>
</evidence>
<dbReference type="Proteomes" id="UP000006072">
    <property type="component" value="Unassembled WGS sequence"/>
</dbReference>
<accession>K0VP53</accession>
<evidence type="ECO:0000313" key="2">
    <source>
        <dbReference type="EMBL" id="EJZ12984.1"/>
    </source>
</evidence>
<dbReference type="eggNOG" id="COG3631">
    <property type="taxonomic scope" value="Bacteria"/>
</dbReference>
<dbReference type="HOGENOM" id="CLU_1784769_0_0_11"/>
<dbReference type="PATRIC" id="fig|1194972.3.peg.109"/>
<dbReference type="InterPro" id="IPR037401">
    <property type="entry name" value="SnoaL-like"/>
</dbReference>